<keyword evidence="2" id="KW-0863">Zinc-finger</keyword>
<dbReference type="Proteomes" id="UP000007151">
    <property type="component" value="Unassembled WGS sequence"/>
</dbReference>
<name>A0A212EXS7_DANPL</name>
<dbReference type="AlphaFoldDB" id="A0A212EXS7"/>
<evidence type="ECO:0000259" key="5">
    <source>
        <dbReference type="Pfam" id="PF04500"/>
    </source>
</evidence>
<comment type="caution">
    <text evidence="6">The sequence shown here is derived from an EMBL/GenBank/DDBJ whole genome shotgun (WGS) entry which is preliminary data.</text>
</comment>
<feature type="region of interest" description="Disordered" evidence="4">
    <location>
        <begin position="50"/>
        <end position="72"/>
    </location>
</feature>
<dbReference type="KEGG" id="dpl:KGM_208258"/>
<evidence type="ECO:0000256" key="2">
    <source>
        <dbReference type="ARBA" id="ARBA00022771"/>
    </source>
</evidence>
<protein>
    <recommendedName>
        <fullName evidence="5">FLYWCH-type domain-containing protein</fullName>
    </recommendedName>
</protein>
<dbReference type="Gene3D" id="2.20.25.240">
    <property type="match status" value="1"/>
</dbReference>
<keyword evidence="3" id="KW-0862">Zinc</keyword>
<feature type="compositionally biased region" description="Basic and acidic residues" evidence="4">
    <location>
        <begin position="50"/>
        <end position="60"/>
    </location>
</feature>
<gene>
    <name evidence="6" type="ORF">KGM_208258</name>
</gene>
<dbReference type="GO" id="GO:0008270">
    <property type="term" value="F:zinc ion binding"/>
    <property type="evidence" value="ECO:0007669"/>
    <property type="project" value="UniProtKB-KW"/>
</dbReference>
<dbReference type="InterPro" id="IPR007588">
    <property type="entry name" value="Znf_FLYWCH"/>
</dbReference>
<dbReference type="InParanoid" id="A0A212EXS7"/>
<evidence type="ECO:0000256" key="4">
    <source>
        <dbReference type="SAM" id="MobiDB-lite"/>
    </source>
</evidence>
<evidence type="ECO:0000313" key="7">
    <source>
        <dbReference type="Proteomes" id="UP000007151"/>
    </source>
</evidence>
<dbReference type="EMBL" id="AGBW02011698">
    <property type="protein sequence ID" value="OWR46271.1"/>
    <property type="molecule type" value="Genomic_DNA"/>
</dbReference>
<evidence type="ECO:0000313" key="6">
    <source>
        <dbReference type="EMBL" id="OWR46271.1"/>
    </source>
</evidence>
<reference evidence="6 7" key="1">
    <citation type="journal article" date="2011" name="Cell">
        <title>The monarch butterfly genome yields insights into long-distance migration.</title>
        <authorList>
            <person name="Zhan S."/>
            <person name="Merlin C."/>
            <person name="Boore J.L."/>
            <person name="Reppert S.M."/>
        </authorList>
    </citation>
    <scope>NUCLEOTIDE SEQUENCE [LARGE SCALE GENOMIC DNA]</scope>
    <source>
        <strain evidence="6">F-2</strain>
    </source>
</reference>
<organism evidence="6 7">
    <name type="scientific">Danaus plexippus plexippus</name>
    <dbReference type="NCBI Taxonomy" id="278856"/>
    <lineage>
        <taxon>Eukaryota</taxon>
        <taxon>Metazoa</taxon>
        <taxon>Ecdysozoa</taxon>
        <taxon>Arthropoda</taxon>
        <taxon>Hexapoda</taxon>
        <taxon>Insecta</taxon>
        <taxon>Pterygota</taxon>
        <taxon>Neoptera</taxon>
        <taxon>Endopterygota</taxon>
        <taxon>Lepidoptera</taxon>
        <taxon>Glossata</taxon>
        <taxon>Ditrysia</taxon>
        <taxon>Papilionoidea</taxon>
        <taxon>Nymphalidae</taxon>
        <taxon>Danainae</taxon>
        <taxon>Danaini</taxon>
        <taxon>Danaina</taxon>
        <taxon>Danaus</taxon>
        <taxon>Danaus</taxon>
    </lineage>
</organism>
<keyword evidence="1" id="KW-0479">Metal-binding</keyword>
<evidence type="ECO:0000256" key="3">
    <source>
        <dbReference type="ARBA" id="ARBA00022833"/>
    </source>
</evidence>
<sequence>MASNGRTQMIYKDMKFYQQPEGQDRIRWRCTKRGCRAFYFTIAGIIVRSQERHNHEDSKKTSSNSSRLSTSSVKRLHVHEALCHQEENKMAVLCKDLFRKNSHH</sequence>
<evidence type="ECO:0000256" key="1">
    <source>
        <dbReference type="ARBA" id="ARBA00022723"/>
    </source>
</evidence>
<proteinExistence type="predicted"/>
<feature type="domain" description="FLYWCH-type" evidence="5">
    <location>
        <begin position="4"/>
        <end position="55"/>
    </location>
</feature>
<dbReference type="Pfam" id="PF04500">
    <property type="entry name" value="FLYWCH"/>
    <property type="match status" value="1"/>
</dbReference>
<feature type="compositionally biased region" description="Low complexity" evidence="4">
    <location>
        <begin position="61"/>
        <end position="72"/>
    </location>
</feature>
<accession>A0A212EXS7</accession>
<dbReference type="eggNOG" id="ENOG502T7M5">
    <property type="taxonomic scope" value="Eukaryota"/>
</dbReference>
<keyword evidence="7" id="KW-1185">Reference proteome</keyword>